<proteinExistence type="predicted"/>
<dbReference type="VEuPathDB" id="FungiDB:An09g00290"/>
<feature type="chain" id="PRO_5007147932" evidence="1">
    <location>
        <begin position="21"/>
        <end position="106"/>
    </location>
</feature>
<reference evidence="3" key="1">
    <citation type="journal article" date="2016" name="Genome Announc.">
        <title>Draft genome sequence of Aspergillus niger strain An76.</title>
        <authorList>
            <person name="Gong W."/>
            <person name="Cheng Z."/>
            <person name="Zhang H."/>
            <person name="Liu L."/>
            <person name="Gao P."/>
            <person name="Wang L."/>
        </authorList>
    </citation>
    <scope>NUCLEOTIDE SEQUENCE [LARGE SCALE GENOMIC DNA]</scope>
    <source>
        <strain evidence="3">An76</strain>
    </source>
</reference>
<dbReference type="OMA" id="CNNDHSI"/>
<feature type="signal peptide" evidence="1">
    <location>
        <begin position="1"/>
        <end position="20"/>
    </location>
</feature>
<name>A0A117E3V3_ASPNG</name>
<keyword evidence="1" id="KW-0732">Signal</keyword>
<sequence>MKLIAIITTAALAFAAAGSAAVCTPGLNYCTRVLTDVSGSNFEAIQRELQRTDNVVLSNTPGLWGGLVFHCNNDHSITEVQRCPGGCVNAGAGQSDYCSSRSSPWG</sequence>
<evidence type="ECO:0000313" key="2">
    <source>
        <dbReference type="EMBL" id="GAQ45772.1"/>
    </source>
</evidence>
<dbReference type="EMBL" id="BCMY01000018">
    <property type="protein sequence ID" value="GAQ45772.1"/>
    <property type="molecule type" value="Genomic_DNA"/>
</dbReference>
<organism evidence="2 3">
    <name type="scientific">Aspergillus niger</name>
    <dbReference type="NCBI Taxonomy" id="5061"/>
    <lineage>
        <taxon>Eukaryota</taxon>
        <taxon>Fungi</taxon>
        <taxon>Dikarya</taxon>
        <taxon>Ascomycota</taxon>
        <taxon>Pezizomycotina</taxon>
        <taxon>Eurotiomycetes</taxon>
        <taxon>Eurotiomycetidae</taxon>
        <taxon>Eurotiales</taxon>
        <taxon>Aspergillaceae</taxon>
        <taxon>Aspergillus</taxon>
        <taxon>Aspergillus subgen. Circumdati</taxon>
    </lineage>
</organism>
<dbReference type="AlphaFoldDB" id="A0A117E3V3"/>
<evidence type="ECO:0000256" key="1">
    <source>
        <dbReference type="SAM" id="SignalP"/>
    </source>
</evidence>
<gene>
    <name evidence="2" type="ORF">ABL_08433</name>
</gene>
<evidence type="ECO:0000313" key="3">
    <source>
        <dbReference type="Proteomes" id="UP000068243"/>
    </source>
</evidence>
<protein>
    <submittedName>
        <fullName evidence="2">Similar to An09g00290</fullName>
    </submittedName>
</protein>
<accession>A0A117E3V3</accession>
<comment type="caution">
    <text evidence="2">The sequence shown here is derived from an EMBL/GenBank/DDBJ whole genome shotgun (WGS) entry which is preliminary data.</text>
</comment>
<dbReference type="Proteomes" id="UP000068243">
    <property type="component" value="Unassembled WGS sequence"/>
</dbReference>
<dbReference type="OrthoDB" id="4482763at2759"/>